<feature type="transmembrane region" description="Helical" evidence="6">
    <location>
        <begin position="169"/>
        <end position="189"/>
    </location>
</feature>
<proteinExistence type="predicted"/>
<evidence type="ECO:0000256" key="6">
    <source>
        <dbReference type="SAM" id="Phobius"/>
    </source>
</evidence>
<keyword evidence="5 6" id="KW-0472">Membrane</keyword>
<evidence type="ECO:0000256" key="5">
    <source>
        <dbReference type="ARBA" id="ARBA00023136"/>
    </source>
</evidence>
<keyword evidence="2" id="KW-1003">Cell membrane</keyword>
<keyword evidence="3 6" id="KW-0812">Transmembrane</keyword>
<evidence type="ECO:0000256" key="2">
    <source>
        <dbReference type="ARBA" id="ARBA00022475"/>
    </source>
</evidence>
<feature type="transmembrane region" description="Helical" evidence="6">
    <location>
        <begin position="53"/>
        <end position="71"/>
    </location>
</feature>
<dbReference type="InterPro" id="IPR050833">
    <property type="entry name" value="Poly_Biosynth_Transport"/>
</dbReference>
<dbReference type="Proteomes" id="UP001252875">
    <property type="component" value="Unassembled WGS sequence"/>
</dbReference>
<evidence type="ECO:0000256" key="3">
    <source>
        <dbReference type="ARBA" id="ARBA00022692"/>
    </source>
</evidence>
<feature type="transmembrane region" description="Helical" evidence="6">
    <location>
        <begin position="140"/>
        <end position="163"/>
    </location>
</feature>
<protein>
    <submittedName>
        <fullName evidence="7">Oligosaccharide flippase family protein</fullName>
    </submittedName>
</protein>
<dbReference type="EMBL" id="JARPYI010000002">
    <property type="protein sequence ID" value="MDT2599295.1"/>
    <property type="molecule type" value="Genomic_DNA"/>
</dbReference>
<keyword evidence="8" id="KW-1185">Reference proteome</keyword>
<feature type="transmembrane region" description="Helical" evidence="6">
    <location>
        <begin position="292"/>
        <end position="311"/>
    </location>
</feature>
<dbReference type="PANTHER" id="PTHR30250:SF11">
    <property type="entry name" value="O-ANTIGEN TRANSPORTER-RELATED"/>
    <property type="match status" value="1"/>
</dbReference>
<evidence type="ECO:0000256" key="1">
    <source>
        <dbReference type="ARBA" id="ARBA00004651"/>
    </source>
</evidence>
<feature type="transmembrane region" description="Helical" evidence="6">
    <location>
        <begin position="367"/>
        <end position="395"/>
    </location>
</feature>
<feature type="transmembrane region" description="Helical" evidence="6">
    <location>
        <begin position="323"/>
        <end position="347"/>
    </location>
</feature>
<feature type="transmembrane region" description="Helical" evidence="6">
    <location>
        <begin position="407"/>
        <end position="427"/>
    </location>
</feature>
<dbReference type="InterPro" id="IPR002797">
    <property type="entry name" value="Polysacc_synth"/>
</dbReference>
<feature type="transmembrane region" description="Helical" evidence="6">
    <location>
        <begin position="12"/>
        <end position="33"/>
    </location>
</feature>
<feature type="transmembrane region" description="Helical" evidence="6">
    <location>
        <begin position="210"/>
        <end position="228"/>
    </location>
</feature>
<evidence type="ECO:0000313" key="7">
    <source>
        <dbReference type="EMBL" id="MDT2599295.1"/>
    </source>
</evidence>
<comment type="caution">
    <text evidence="7">The sequence shown here is derived from an EMBL/GenBank/DDBJ whole genome shotgun (WGS) entry which is preliminary data.</text>
</comment>
<dbReference type="PANTHER" id="PTHR30250">
    <property type="entry name" value="PST FAMILY PREDICTED COLANIC ACID TRANSPORTER"/>
    <property type="match status" value="1"/>
</dbReference>
<dbReference type="Pfam" id="PF01943">
    <property type="entry name" value="Polysacc_synt"/>
    <property type="match status" value="1"/>
</dbReference>
<evidence type="ECO:0000313" key="8">
    <source>
        <dbReference type="Proteomes" id="UP001252875"/>
    </source>
</evidence>
<feature type="transmembrane region" description="Helical" evidence="6">
    <location>
        <begin position="113"/>
        <end position="133"/>
    </location>
</feature>
<feature type="transmembrane region" description="Helical" evidence="6">
    <location>
        <begin position="83"/>
        <end position="107"/>
    </location>
</feature>
<name>A0ABU3EWQ7_9ENTE</name>
<gene>
    <name evidence="7" type="ORF">P7D85_05880</name>
</gene>
<organism evidence="7 8">
    <name type="scientific">Enterococcus hulanensis</name>
    <dbReference type="NCBI Taxonomy" id="2559929"/>
    <lineage>
        <taxon>Bacteria</taxon>
        <taxon>Bacillati</taxon>
        <taxon>Bacillota</taxon>
        <taxon>Bacilli</taxon>
        <taxon>Lactobacillales</taxon>
        <taxon>Enterococcaceae</taxon>
        <taxon>Enterococcus</taxon>
    </lineage>
</organism>
<reference evidence="7 8" key="1">
    <citation type="submission" date="2023-03" db="EMBL/GenBank/DDBJ databases">
        <authorList>
            <person name="Shen W."/>
            <person name="Cai J."/>
        </authorList>
    </citation>
    <scope>NUCLEOTIDE SEQUENCE [LARGE SCALE GENOMIC DNA]</scope>
    <source>
        <strain evidence="7 8">D6-4</strain>
    </source>
</reference>
<dbReference type="RefSeq" id="WP_311822013.1">
    <property type="nucleotide sequence ID" value="NZ_JARPYF010000004.1"/>
</dbReference>
<evidence type="ECO:0000256" key="4">
    <source>
        <dbReference type="ARBA" id="ARBA00022989"/>
    </source>
</evidence>
<sequence length="469" mass="52189">MSKSSSMMKKSLIYFAGNFSSKIFGVIIIPIYAQYLSAAQLGDYDFQQTVGNLLMPIIGLAIWEAILRFGLNAEGKELHEIITTAIFILSATLSVSFVLLLITYANLYGFSTLTFLYVMLIMTMPVVTVFGYISRALGKSMLFAFSGVVSAGVNMLGLFILVVSMNKGLLGLLLSAILSNIFNILFLMIGTRIFSIVKRKYFSKKWAKKMIYFSAPLILNLVFGWFISSFSRFYIKLTIGSTENGIYAFASKFSGILLQLAGIINMSAIEDAVSSIGDNDWVKRFENNIENISSLFIQFSCLLIGVTGVYYNFVSNEDFKRSIILVPFLLLVAIFTNISTLIGNIFPVFNKTGKAFTTTMIGGVTNILFSIVLGFFFGLIGIVVAQLLASITLVLSRYYYGQKIQKYSINIAKFLKLLVLFLVISFISINGSLLIQLITVLLTSVIVIILNRTWIIAIVSRVRTRINKR</sequence>
<feature type="transmembrane region" description="Helical" evidence="6">
    <location>
        <begin position="433"/>
        <end position="459"/>
    </location>
</feature>
<accession>A0ABU3EWQ7</accession>
<keyword evidence="4 6" id="KW-1133">Transmembrane helix</keyword>
<comment type="subcellular location">
    <subcellularLocation>
        <location evidence="1">Cell membrane</location>
        <topology evidence="1">Multi-pass membrane protein</topology>
    </subcellularLocation>
</comment>